<proteinExistence type="predicted"/>
<sequence>MMQVQSIPLLTQKDYQPSYQVHNISYSFEVPAMLLDPNENEVFVLQSQWRGQEISNDADETLPVMREIAMMSNTQPHSTDQSNTQPSLDDPQPNPRIDQDIHRLGNSQQTPVPLLEIAMMSNTQPRSADQSNTQPSLDDPQPNPRIDQDMHRLGNSQQTPVPLLESAAISNIQPPTADEGNQVLHGFGNAQFTPEIIHPPSIPDVPDTLDGQTTDEPITLTIRRGHCLSDLI</sequence>
<dbReference type="EMBL" id="JADWDJ010000017">
    <property type="protein sequence ID" value="KAG5267564.1"/>
    <property type="molecule type" value="Genomic_DNA"/>
</dbReference>
<gene>
    <name evidence="2" type="ORF">AALO_G00223120</name>
</gene>
<accession>A0AAV6FYP7</accession>
<feature type="region of interest" description="Disordered" evidence="1">
    <location>
        <begin position="123"/>
        <end position="155"/>
    </location>
</feature>
<name>A0AAV6FYP7_9TELE</name>
<reference evidence="2 3" key="1">
    <citation type="submission" date="2020-10" db="EMBL/GenBank/DDBJ databases">
        <title>Chromosome-scale genome assembly of the Allis shad, Alosa alosa.</title>
        <authorList>
            <person name="Margot Z."/>
            <person name="Christophe K."/>
            <person name="Cabau C."/>
            <person name="Louis A."/>
            <person name="Berthelot C."/>
            <person name="Parey E."/>
            <person name="Roest Crollius H."/>
            <person name="Montfort J."/>
            <person name="Robinson-Rechavi M."/>
            <person name="Bucao C."/>
            <person name="Bouchez O."/>
            <person name="Gislard M."/>
            <person name="Lluch J."/>
            <person name="Milhes M."/>
            <person name="Lampietro C."/>
            <person name="Lopez Roques C."/>
            <person name="Donnadieu C."/>
            <person name="Braasch I."/>
            <person name="Desvignes T."/>
            <person name="Postlethwait J."/>
            <person name="Bobe J."/>
            <person name="Guiguen Y."/>
        </authorList>
    </citation>
    <scope>NUCLEOTIDE SEQUENCE [LARGE SCALE GENOMIC DNA]</scope>
    <source>
        <strain evidence="2">M-15738</strain>
        <tissue evidence="2">Blood</tissue>
    </source>
</reference>
<feature type="compositionally biased region" description="Polar residues" evidence="1">
    <location>
        <begin position="74"/>
        <end position="87"/>
    </location>
</feature>
<evidence type="ECO:0000313" key="3">
    <source>
        <dbReference type="Proteomes" id="UP000823561"/>
    </source>
</evidence>
<organism evidence="2 3">
    <name type="scientific">Alosa alosa</name>
    <name type="common">allis shad</name>
    <dbReference type="NCBI Taxonomy" id="278164"/>
    <lineage>
        <taxon>Eukaryota</taxon>
        <taxon>Metazoa</taxon>
        <taxon>Chordata</taxon>
        <taxon>Craniata</taxon>
        <taxon>Vertebrata</taxon>
        <taxon>Euteleostomi</taxon>
        <taxon>Actinopterygii</taxon>
        <taxon>Neopterygii</taxon>
        <taxon>Teleostei</taxon>
        <taxon>Clupei</taxon>
        <taxon>Clupeiformes</taxon>
        <taxon>Clupeoidei</taxon>
        <taxon>Clupeidae</taxon>
        <taxon>Alosa</taxon>
    </lineage>
</organism>
<protein>
    <submittedName>
        <fullName evidence="2">Uncharacterized protein</fullName>
    </submittedName>
</protein>
<feature type="compositionally biased region" description="Polar residues" evidence="1">
    <location>
        <begin position="123"/>
        <end position="136"/>
    </location>
</feature>
<comment type="caution">
    <text evidence="2">The sequence shown here is derived from an EMBL/GenBank/DDBJ whole genome shotgun (WGS) entry which is preliminary data.</text>
</comment>
<dbReference type="Proteomes" id="UP000823561">
    <property type="component" value="Chromosome 17"/>
</dbReference>
<evidence type="ECO:0000313" key="2">
    <source>
        <dbReference type="EMBL" id="KAG5267564.1"/>
    </source>
</evidence>
<feature type="region of interest" description="Disordered" evidence="1">
    <location>
        <begin position="74"/>
        <end position="101"/>
    </location>
</feature>
<dbReference type="AlphaFoldDB" id="A0AAV6FYP7"/>
<evidence type="ECO:0000256" key="1">
    <source>
        <dbReference type="SAM" id="MobiDB-lite"/>
    </source>
</evidence>
<keyword evidence="3" id="KW-1185">Reference proteome</keyword>